<organism evidence="4 5">
    <name type="scientific">Crateriforma conspicua</name>
    <dbReference type="NCBI Taxonomy" id="2527996"/>
    <lineage>
        <taxon>Bacteria</taxon>
        <taxon>Pseudomonadati</taxon>
        <taxon>Planctomycetota</taxon>
        <taxon>Planctomycetia</taxon>
        <taxon>Planctomycetales</taxon>
        <taxon>Planctomycetaceae</taxon>
        <taxon>Crateriforma</taxon>
    </lineage>
</organism>
<dbReference type="Gene3D" id="2.60.40.3440">
    <property type="match status" value="4"/>
</dbReference>
<feature type="domain" description="RapA2 cadherin-like" evidence="2">
    <location>
        <begin position="5648"/>
        <end position="5722"/>
    </location>
</feature>
<dbReference type="Gene3D" id="3.40.390.10">
    <property type="entry name" value="Collagenase (Catalytic Domain)"/>
    <property type="match status" value="1"/>
</dbReference>
<dbReference type="GO" id="GO:0000272">
    <property type="term" value="P:polysaccharide catabolic process"/>
    <property type="evidence" value="ECO:0007669"/>
    <property type="project" value="InterPro"/>
</dbReference>
<dbReference type="Pfam" id="PF04151">
    <property type="entry name" value="PPC"/>
    <property type="match status" value="1"/>
</dbReference>
<feature type="domain" description="Peptidase C-terminal archaeal/bacterial" evidence="1">
    <location>
        <begin position="566"/>
        <end position="642"/>
    </location>
</feature>
<name>A0A5C5Y7J6_9PLAN</name>
<dbReference type="InterPro" id="IPR024079">
    <property type="entry name" value="MetalloPept_cat_dom_sf"/>
</dbReference>
<dbReference type="Gene3D" id="2.160.20.10">
    <property type="entry name" value="Single-stranded right-handed beta-helix, Pectin lyase-like"/>
    <property type="match status" value="2"/>
</dbReference>
<reference evidence="4 5" key="1">
    <citation type="submission" date="2019-02" db="EMBL/GenBank/DDBJ databases">
        <title>Deep-cultivation of Planctomycetes and their phenomic and genomic characterization uncovers novel biology.</title>
        <authorList>
            <person name="Wiegand S."/>
            <person name="Jogler M."/>
            <person name="Boedeker C."/>
            <person name="Pinto D."/>
            <person name="Vollmers J."/>
            <person name="Rivas-Marin E."/>
            <person name="Kohn T."/>
            <person name="Peeters S.H."/>
            <person name="Heuer A."/>
            <person name="Rast P."/>
            <person name="Oberbeckmann S."/>
            <person name="Bunk B."/>
            <person name="Jeske O."/>
            <person name="Meyerdierks A."/>
            <person name="Storesund J.E."/>
            <person name="Kallscheuer N."/>
            <person name="Luecker S."/>
            <person name="Lage O.M."/>
            <person name="Pohl T."/>
            <person name="Merkel B.J."/>
            <person name="Hornburger P."/>
            <person name="Mueller R.-W."/>
            <person name="Bruemmer F."/>
            <person name="Labrenz M."/>
            <person name="Spormann A.M."/>
            <person name="Op Den Camp H."/>
            <person name="Overmann J."/>
            <person name="Amann R."/>
            <person name="Jetten M.S.M."/>
            <person name="Mascher T."/>
            <person name="Medema M.H."/>
            <person name="Devos D.P."/>
            <person name="Kaster A.-K."/>
            <person name="Ovreas L."/>
            <person name="Rohde M."/>
            <person name="Galperin M.Y."/>
            <person name="Jogler C."/>
        </authorList>
    </citation>
    <scope>NUCLEOTIDE SEQUENCE [LARGE SCALE GENOMIC DNA]</scope>
    <source>
        <strain evidence="4 5">Pan14r</strain>
    </source>
</reference>
<dbReference type="Proteomes" id="UP000317238">
    <property type="component" value="Unassembled WGS sequence"/>
</dbReference>
<sequence>MTVRRNVKKSAFRRPSRRLAHQTLEKRQLLAADLGEAAPRLVAVAANSGENFELDDNNVLSVAPSELTFRFDGGQELDSSTLSAIRFIPSGGDGSFDAEDTPITPGYVGFADDGGSRIVVARFAETLPDDIYKVEIAGFDDTNAGIVGLRNTDGVLFQPNDPLDTLRPMEEIRFEVEVGPRVTAVVPQPIEGVGASRVQHRDQIHVYFNEDPLSNPAGGPVNSATSGLPVVNPQFYKLIFTSDTVENTDDSVTLPTSVEYDPLLNRAVLTFSDDLSELTDAAGNNGSATYRLRIGSGEPLPAAPTAVDGSSDAGDLFSGATSLGVNFGTGTGSVVVSDAAIIQANDIMPSWPAAGDTVGSRDTRRDPEIVGRIDTNTGIDVYEYNFADLYGLNPQGQQRNNAITEAQKQRIREVLDLYSQRMGVQFIETEDSGLQIVTGDLRAIIINAETGSGPDTSYSLFRVNEADPSRGVLVFDGAESWFDDYGLSPDARPSFFVEAVRGVGNLLGIGHLFHLPEGVGAGGSSPDEVRSTTFSDFYPNLPVEPEFLSQSDVSLGQALHRPESNDVDFYSFSANVDGEVRIETFAQRLDGSSLLDTHLQLYRVDPATGAYELVAQNGDFFSNDSYIALDVEAGDYIVGVSAAGNENYNGEVANSGLGGLSEGRYELRVTFQGQGGTTITDTTGTELDGDADGVAGGDFNFWFQTARDTASPAADEARVIYVDKLGRDTNNGTLGAPLQTISAAFDAARPGDIVRLLPNGGADNLIQTVDDNVTYEIGRGGTNNSVLRDGSEFEVPQGVTVMIDAGAILKLQSAKISVGSESVDEDRSLASLQILGTPLPTDDDGQPLLDAAGSVFFTSYNDESIGVDTNPLPTSPQPGNWAGIEFRNDFDYSEGRPVWENEGIFLDYASHADMKYGGGSVSASRPVVNTFTMLESRPTLIYNTIQFAADAAMSADPDSFLETNFHGPIFQRVDRFTSDYDRVGPELSGNLLLDNTFNGLNIRIDTPAGGQTEPMTVSGRLDDTDIVHLLSQSLLIQGQPGGPQLLENRPDVLNVTLTQTTGGTLVDGTAYDYRVTYVTADGTESLASLPTVLAVADAGGSIEIRNLPTAPSSFAGRRLYRLNPGTMEYEFVAALDRGTTSFLDTGETRGGVLPGNGMNDTTLLPRFDARLAIDPGIVVKMLGARIEATFGADFIAEGVDGREVIFTSRADDTYGAGGTFDSNNDGSMLTPQPGDWSGLVFRQDASASLDYAQVAYGGGLSLVAGDVVDFNPIEILQADVRIAHSTIRDNADGFTSNSTRNGRGFNDESTIFVRGSQPIIVSNTIIDNEGAAISINPDALDYTDRLDHGRSTGPVDIVDSDHDNQGPLIDGNRLADNGLNGLLVRSEILTTESVWDDTDIVHIVNGEIISMTHHIRSGLRLKSDADQSLVVKFGPNGTLVGSGRPLDITDRVGGTLQVLGQGGFPVIMTSLADDTVGAGFTPAGIAQTDTDNAAATPAPGDWIGLQLESYVNDRNVAFITESERAIDAAINDNAAANDAQVVGLLARDEKSGDETARLGFNIRGALANPDDQDVYRFDAAGGTEVFIDIDDTTFGLDTVVELIDVNNRVLASSDNSFEEISDPSQLFSILPESAVEPLYRSGIGQTESPNILDAGFRVVLDGSASTTNSYYVRVRTADGKSSGQYQLSIRLREADEIAGSTIQLADIRYATDAITVSGAPLHSPLAGDASESLVYTGGGRGYDANATVLNWSPAIADQLGNLMTSDRGSLVVNGEIGNSQNVTAAARVNDLDVYQVDLFNQQLEPDVFNSEQRYVQATFDIDYADGLGRVNTSLAVYDSTGRLILHSRDSNVADDQGQPTAGVDTENLTAGSAGTADAYIGPVELPEGTYYVVVSNASAVPEALGQFFDPDSAHTNVRLQPINSLRRIADDNLDGTLGWTADEPVVPLFNTGGVGDSPIVEYSLEDVRLFVGLESNIGGGQEDSTLVSFNPFTGTLDRLIGDWDQAHGDIAMRRDGTLYTYTTDPPEGSNYQSGNIGNYLRISTTDASETNIGDDSLTFYRTNQGGNGVEVDNGQNSDDSTFIVEAMAFRANDNGLGNGSINNTAAINQNDRFVAIGNRRIARDPTIPVGATENILYLMQTTTGQATRRGSLNGQDIQYGQAPYNIRYGAAENRPEMGIVDTGNYLGNNGDGGIITGVDYLPDGPSTEMVAVTDNGGVHVFDYTVNQPALFGDLVGYNEVIPTEYYGQLEPHPEHGVTTLTFSGLEFGPRGVANGALRNVLFATTADGWLYAFELDAVTQSLVPSYVFYNGRSAVPLVTATGIASPTTTGLAFSTLEAAPWHTTTDRRNDGGHGFSDVPYDNSRLQVNNAGNSFYYGFEIDNSQPNNTLERPEGDALGQLAPGGSHGTIISNAFSLEGYSSNDKPTVYFNYFLEVEADDDYVPNTRNQNDALRVFASGDDGVWHLLATNDNYRSASGVDEYDYFATSGIPVQEIFDDSGTWRQARIDISPLAGNENVRLRFDFSTDGTMRAHAGSVELVAVPGDEIPDNSTVVATTQTGIGTETVVLENIVGQDIVVPDGSQLTDGDQFIVQSPTGNVTATFRQGPLATDPLPGEIVFLPTSTADEVAQAVVAGLPKLLRPYNDGGGRVSLLAATNVIPLGNTPIGLNTTVKLDNTFDSIVAASGERLASGESIDVSIGGNTTTITFVTAAESTGVTGEIIFDGTETADEIAAAIYAELSFETGAYLDAERVIFTQPVTIAVNPSTTKIVVVDPLTVSEGRMTVQIPADPAADINNDEFLRITGPSGTEYVIDFQDDDFPFNQPGVVYKQNGNELLVAERLFNAINGLDVTGELGAILDGDTVSVFATTITQDEDSQFTYATVTDTESRLQIQIPDAVDLRSGEQLLVSDGTDSVVLTFVEQGQIPPTAFNLVYFDDSQTGADLFDSVIQLLRGADINAYQSPDGLGVNVVVDPDPDLGLTDPPVAFITTDPVYTSLDTDDVDTSVVPITVPGGDRLVDGETITLVAKNDPTAANAQTITFVLDDGMTMAGPNEVLFLPTDTGADIAEALWEVIDPQFQAVQSTGNVLYLIYGRSASVQAGSAIVSFSPSVPGAIAVQLDSTMNSFAVADQLRISIAEGFGAVTADDGISKATIDQYALVGGNRIRIFQTSFSSVGPYGLSTALPGDEFGETVSTSFTATNQIRSQGAANNEVEGVYIDDIIIGFAERGEMVLDAPTNVFDFINNPETTRGSTQPERPNEILVGEYSLEIRASDEFGVPTDAAVGLGLTSPAGTGRSFDTNDRLTEGAVTLFTQAGQYLQDGDTFVLYDGTNSLTFEFDDVLQPGIADGNVRVVFDASEDEPQYVAVAIRNAINTPQVQEVLDIVAATYDSDDSNNVPGESITTGNRVELFGEDIQVNPGGGRFIRMDLVAEETYQGRATSRTMPMVDHDTQTVTYVNVGDSLARSAVSGYVNGDTDVLVATGKIGDRVDEAINGTAFGGLPTSDTDSVRIYLSMNQVIDIDLDTFGYTKDNSFFLAELSVFDGDETLLASANSGFAPGESQQGVFLTFTAPADGYYDIQVATIDVVGGEYALTVRPHAATNDLIPDRDVLIVDYQTGQTDENRERDQGQILISGNFISHSANYGISATAGDRGQAQVAGGAADDLARPGSAALRRNVNPESQIPGAVLTNNVVYDSGVGGILFAGGTQNAGQSPAPVSYGRIVNNTVVGNGSGSGITVESSAAPTLLNNVVTNFATGIDVDASSEAAGTVIGANAFQDNGTNATVPLSAQSIVIPSGTPVFADPAREIYIPAMGSQIIDSSVAELADRSDLFLTVKEPSGISPSPIIAPGFDAYGQPRIDDPTVSSPGGVGGNVFIDRGAIDRSDSTRPIAVLTTPQDAIGSIVPDGDGDPDESFVRLAMGTVEFFELQLLDENGTGPDGATITEESVLLTENGRRLIPGVDFTFGYSDNSRTIRLTPLAGLWNPDAVYEITLNNSERVAYDAPAGNEITDGDQLVITDASGNESVFEFESGYVLNIPTPKSVSVGAPSDFQDGAFFTITAPDGTSQRFEFNKAGAVQTGNVEIDISTAGTVVGVRDAILAALSDPAIITMLDIAPVAVGQSDIQLGFTSNHAISGTVAGLTIFGSDQAVEDGDIFSYTGNGNTVNFELTFDDDPVAGTNVAVRLERTDTPDEMAAKIAAVVAAQPLGLDGAQAIGDGSILLGGTAQDSLSIGNIAIQTIGMAGVTGSLMITVPSGTTGSAVNGQTFTVTNGTLSETFQLNTDPNATSANRLVTFDAAATANEIAAVIASEIGIAFTGTLSPTANGNVIALGEQPAIPPAGQSQVSASVDVGTSTLVVDGVSGGAIPVRFLPTADFSPLAVAATLVEAVRLSPLDSETFSPGGGTILFSQTESIIGIGADGQPVDVASIVPAVSDLAGNPVAPNRDNQETRFTIIMPEVKFDFGDAPQSGGLSYPTMLDVNGARHALTNTTSVILGSLIDSEPDGQPSPGADDDRLPMAVTQSDSLFTIADLGDGTTELELVQAPAGRETLTVNIDGTVFTLEFIRVVDNPTGNNLPVVFADGESLSSIATKTFTVIRGQLDSFGGSVVGDIGDPDDAIFRLTAIDDEDGVSTGTFTALNGDVLTVFATPGSSGTLTADEVVGFLNKADSAGTPIAITVTGTGLLDGWIDFNADGDFNDDGEQIFRSEPVTTGVNSLTVQVPMTAIEGETWMRLRVSDSGNLGPDGVSVGGEVEDYEVSVRSIAPATPVDDSYLGMLDEDNTLEITDQASGLLINDTNLDTQLLPVGAFIVDQPANGVVEMIDPFAGTFRYTPNQDFNGTDTFTYRLGTQEMVGDAVLAASPTATVTIDVQPVNDDPVFDAQTMLELLERDVADDTITIPGVITNAAAGPPTAEDELANQTLTLSIVGVTETPGLMQTATQITQDGDLIVDPAPNAYGTAEYVIQISDGIVDLTTTVTVVVQPVNDPPQIDPSVAGQSDMAGPDDQYSVSAVDGSITYTLSEDNSADPNSDSFFIPLQQDGSAAGYARIGLMDVFVAGPPNELANLPGGNQILELDRIDLTTARGGTLTPVADGGQIIGFNYVPPVDLNSDVVQFDQFTYDVIDDNPNGGETYSLDQGMLVEDRLTASNTVLLVLNPVNDAPQFNLPQGLVQVEEDSTRRVFNNFATGIAAASPVTAFDEIDAISGQNVFFELTPQDFNPADMADFFSEAPMISAGGDLVFRPAADVFGSFEFDVVLFDDGANDPSRGDINQSAAMTLTIEILPINDPPMLVDPNQPLAYTVDEDGSIEIPVGGDGITTGMLDQFFVGPANEAADIAPEVGGNQTLALARPYPIATAAGGTLTPVLDSSNEIVALRYTPRENFTGADSFIYTVTDDGQTAVAGGPVVDDPRIAAGNVLLTVNPINDPPQFSLGDDVVVDEDAGTVTVSDWATNVQAGPTSASDEVNGTATVDPQVVSFMITQVSTTNENLFDGSVTATVNGTNGELVFTPADDQSGTATFEVKLMDDGGTDNGGIDTSEVRTFTITVNPINDPPTYTPGTDVTVNEDSGAYNEPWATDISPGPADESSQTVSFVVETPTQSQSLFASLPQISPDGTLQFTPADDAAGVVDLTVRAIDSDGAEAASTTLTITITPVNDVPIAVADELEHNEDSILTIPSSVLLANDIDVDPTDTLTVVLPASSFTSNGARLTYNSTTGDITYDPTDASLLQQLAEGQTLFDTFTYQVIDSAGATSQPVTVTIDVEGRNDAPVLVPDNPSLNQDGPTVITPLVNDFDIDGAIDPSSIEITSQPSFGSLEVRPNGTIIYTPFAGTSGTDSFTYTVADESGLRSQPATITLGLNVPPIANNDRAVTYWNETINIDLVDNDVDNDGLIDPESLSIVTSPAFGQVSVNTDGTVDYIPADGFVGNDSFQYTVSDEAGFVSNTALVSVQVIASRLQNQTEFNDVNDDGFITAIDALLIINELERAGGGPIAVEPDDVPPPYYDVSGDRFITAFDSLLVINHLNRTGGGSVAGEGESSASVAPLRVDSAQSVTAPVGDVVAATTETVTDRVVGSAQYDVVEDSVLGLIAVASDDDDEDSVDAIDAALTDLL</sequence>
<dbReference type="SMART" id="SM00710">
    <property type="entry name" value="PbH1"/>
    <property type="match status" value="7"/>
</dbReference>
<dbReference type="InterPro" id="IPR012334">
    <property type="entry name" value="Pectin_lyas_fold"/>
</dbReference>
<dbReference type="GO" id="GO:0008237">
    <property type="term" value="F:metallopeptidase activity"/>
    <property type="evidence" value="ECO:0007669"/>
    <property type="project" value="InterPro"/>
</dbReference>
<evidence type="ECO:0008006" key="6">
    <source>
        <dbReference type="Google" id="ProtNLM"/>
    </source>
</evidence>
<accession>A0A5C5Y7J6</accession>
<evidence type="ECO:0000313" key="4">
    <source>
        <dbReference type="EMBL" id="TWT69332.1"/>
    </source>
</evidence>
<dbReference type="Pfam" id="PF20009">
    <property type="entry name" value="GEVED"/>
    <property type="match status" value="1"/>
</dbReference>
<comment type="caution">
    <text evidence="4">The sequence shown here is derived from an EMBL/GenBank/DDBJ whole genome shotgun (WGS) entry which is preliminary data.</text>
</comment>
<dbReference type="InterPro" id="IPR045474">
    <property type="entry name" value="GEVED"/>
</dbReference>
<proteinExistence type="predicted"/>
<dbReference type="EMBL" id="SJPL01000001">
    <property type="protein sequence ID" value="TWT69332.1"/>
    <property type="molecule type" value="Genomic_DNA"/>
</dbReference>
<dbReference type="InterPro" id="IPR040853">
    <property type="entry name" value="RapA2_cadherin-like"/>
</dbReference>
<dbReference type="GO" id="GO:0004553">
    <property type="term" value="F:hydrolase activity, hydrolyzing O-glycosyl compounds"/>
    <property type="evidence" value="ECO:0007669"/>
    <property type="project" value="InterPro"/>
</dbReference>
<dbReference type="InterPro" id="IPR007280">
    <property type="entry name" value="Peptidase_C_arc/bac"/>
</dbReference>
<dbReference type="Pfam" id="PF00404">
    <property type="entry name" value="Dockerin_1"/>
    <property type="match status" value="1"/>
</dbReference>
<evidence type="ECO:0000313" key="5">
    <source>
        <dbReference type="Proteomes" id="UP000317238"/>
    </source>
</evidence>
<protein>
    <recommendedName>
        <fullName evidence="6">Dockerin type I repeat protein</fullName>
    </recommendedName>
</protein>
<evidence type="ECO:0000259" key="1">
    <source>
        <dbReference type="Pfam" id="PF04151"/>
    </source>
</evidence>
<evidence type="ECO:0000259" key="2">
    <source>
        <dbReference type="Pfam" id="PF17803"/>
    </source>
</evidence>
<dbReference type="InterPro" id="IPR036439">
    <property type="entry name" value="Dockerin_dom_sf"/>
</dbReference>
<keyword evidence="5" id="KW-1185">Reference proteome</keyword>
<dbReference type="SUPFAM" id="SSF51126">
    <property type="entry name" value="Pectin lyase-like"/>
    <property type="match status" value="2"/>
</dbReference>
<dbReference type="SUPFAM" id="SSF63446">
    <property type="entry name" value="Type I dockerin domain"/>
    <property type="match status" value="1"/>
</dbReference>
<evidence type="ECO:0000259" key="3">
    <source>
        <dbReference type="Pfam" id="PF20009"/>
    </source>
</evidence>
<dbReference type="InterPro" id="IPR011050">
    <property type="entry name" value="Pectin_lyase_fold/virulence"/>
</dbReference>
<gene>
    <name evidence="4" type="ORF">Pan14r_16170</name>
</gene>
<feature type="domain" description="GEVED" evidence="3">
    <location>
        <begin position="4687"/>
        <end position="4759"/>
    </location>
</feature>
<dbReference type="Pfam" id="PF17963">
    <property type="entry name" value="Big_9"/>
    <property type="match status" value="3"/>
</dbReference>
<dbReference type="RefSeq" id="WP_197203457.1">
    <property type="nucleotide sequence ID" value="NZ_SJPL01000001.1"/>
</dbReference>
<dbReference type="Pfam" id="PF17803">
    <property type="entry name" value="Cadherin_4"/>
    <property type="match status" value="1"/>
</dbReference>
<dbReference type="NCBIfam" id="NF012211">
    <property type="entry name" value="tand_rpt_95"/>
    <property type="match status" value="5"/>
</dbReference>
<dbReference type="InterPro" id="IPR002105">
    <property type="entry name" value="Dockerin_1_rpt"/>
</dbReference>
<dbReference type="InterPro" id="IPR006626">
    <property type="entry name" value="PbH1"/>
</dbReference>
<dbReference type="Gene3D" id="2.60.120.380">
    <property type="match status" value="3"/>
</dbReference>
<dbReference type="InterPro" id="IPR010221">
    <property type="entry name" value="VCBS_dom"/>
</dbReference>
<dbReference type="NCBIfam" id="TIGR01965">
    <property type="entry name" value="VCBS_repeat"/>
    <property type="match status" value="1"/>
</dbReference>